<dbReference type="OrthoDB" id="6320208at2759"/>
<dbReference type="AlphaFoldDB" id="A0A8S3UX95"/>
<evidence type="ECO:0000313" key="3">
    <source>
        <dbReference type="Proteomes" id="UP000683360"/>
    </source>
</evidence>
<protein>
    <recommendedName>
        <fullName evidence="4">CCHC-type domain-containing protein</fullName>
    </recommendedName>
</protein>
<evidence type="ECO:0000256" key="1">
    <source>
        <dbReference type="SAM" id="MobiDB-lite"/>
    </source>
</evidence>
<accession>A0A8S3UX95</accession>
<evidence type="ECO:0000313" key="2">
    <source>
        <dbReference type="EMBL" id="CAG2245805.1"/>
    </source>
</evidence>
<proteinExistence type="predicted"/>
<name>A0A8S3UX95_MYTED</name>
<dbReference type="Proteomes" id="UP000683360">
    <property type="component" value="Unassembled WGS sequence"/>
</dbReference>
<gene>
    <name evidence="2" type="ORF">MEDL_57805</name>
</gene>
<keyword evidence="3" id="KW-1185">Reference proteome</keyword>
<feature type="compositionally biased region" description="Polar residues" evidence="1">
    <location>
        <begin position="128"/>
        <end position="152"/>
    </location>
</feature>
<evidence type="ECO:0008006" key="4">
    <source>
        <dbReference type="Google" id="ProtNLM"/>
    </source>
</evidence>
<reference evidence="2" key="1">
    <citation type="submission" date="2021-03" db="EMBL/GenBank/DDBJ databases">
        <authorList>
            <person name="Bekaert M."/>
        </authorList>
    </citation>
    <scope>NUCLEOTIDE SEQUENCE</scope>
</reference>
<organism evidence="2 3">
    <name type="scientific">Mytilus edulis</name>
    <name type="common">Blue mussel</name>
    <dbReference type="NCBI Taxonomy" id="6550"/>
    <lineage>
        <taxon>Eukaryota</taxon>
        <taxon>Metazoa</taxon>
        <taxon>Spiralia</taxon>
        <taxon>Lophotrochozoa</taxon>
        <taxon>Mollusca</taxon>
        <taxon>Bivalvia</taxon>
        <taxon>Autobranchia</taxon>
        <taxon>Pteriomorphia</taxon>
        <taxon>Mytilida</taxon>
        <taxon>Mytiloidea</taxon>
        <taxon>Mytilidae</taxon>
        <taxon>Mytilinae</taxon>
        <taxon>Mytilus</taxon>
    </lineage>
</organism>
<feature type="region of interest" description="Disordered" evidence="1">
    <location>
        <begin position="127"/>
        <end position="152"/>
    </location>
</feature>
<dbReference type="EMBL" id="CAJPWZ010002786">
    <property type="protein sequence ID" value="CAG2245805.1"/>
    <property type="molecule type" value="Genomic_DNA"/>
</dbReference>
<sequence>MPKSRPEQKGATPLNSEHPATRSFSKQIIEEEPIQSITDNFQQDIETMKSAVKQEVTEVMAVTPHSMPTQNFQERQVPTQYRQDYVCFGCGKSCTNRRLCPAFNVKCFKCDRVGHFKEVCGLNLRSYPRSNNRQPHPSQSRNFNSRHPNSSA</sequence>
<feature type="region of interest" description="Disordered" evidence="1">
    <location>
        <begin position="1"/>
        <end position="28"/>
    </location>
</feature>
<comment type="caution">
    <text evidence="2">The sequence shown here is derived from an EMBL/GenBank/DDBJ whole genome shotgun (WGS) entry which is preliminary data.</text>
</comment>